<dbReference type="SMART" id="SM00478">
    <property type="entry name" value="ENDO3c"/>
    <property type="match status" value="1"/>
</dbReference>
<dbReference type="Pfam" id="PF00730">
    <property type="entry name" value="HhH-GPD"/>
    <property type="match status" value="1"/>
</dbReference>
<evidence type="ECO:0000313" key="6">
    <source>
        <dbReference type="EMBL" id="BAL52647.1"/>
    </source>
</evidence>
<reference evidence="7" key="2">
    <citation type="journal article" date="2012" name="PLoS ONE">
        <title>A Deeply Branching Thermophilic Bacterium with an Ancient Acetyl-CoA Pathway Dominates a Subsurface Ecosystem.</title>
        <authorList>
            <person name="Takami H."/>
            <person name="Noguchi H."/>
            <person name="Takaki Y."/>
            <person name="Uchiyama I."/>
            <person name="Toyoda A."/>
            <person name="Nishi S."/>
            <person name="Chee G.-J."/>
            <person name="Arai W."/>
            <person name="Nunoura T."/>
            <person name="Itoh T."/>
            <person name="Hattori M."/>
            <person name="Takai K."/>
        </authorList>
    </citation>
    <scope>NUCLEOTIDE SEQUENCE</scope>
</reference>
<evidence type="ECO:0000256" key="3">
    <source>
        <dbReference type="ARBA" id="ARBA00023004"/>
    </source>
</evidence>
<feature type="domain" description="HhH-GPD" evidence="5">
    <location>
        <begin position="9"/>
        <end position="168"/>
    </location>
</feature>
<dbReference type="PANTHER" id="PTHR10359">
    <property type="entry name" value="A/G-SPECIFIC ADENINE GLYCOSYLASE/ENDONUCLEASE III"/>
    <property type="match status" value="1"/>
</dbReference>
<dbReference type="AlphaFoldDB" id="H5SKE2"/>
<dbReference type="PIRSF" id="PIRSF001435">
    <property type="entry name" value="Nth"/>
    <property type="match status" value="1"/>
</dbReference>
<dbReference type="EMBL" id="AP011754">
    <property type="protein sequence ID" value="BAL56628.1"/>
    <property type="molecule type" value="Genomic_DNA"/>
</dbReference>
<proteinExistence type="predicted"/>
<reference evidence="7" key="1">
    <citation type="journal article" date="2005" name="Environ. Microbiol.">
        <title>Genetic and functional properties of uncultivated thermophilic crenarchaeotes from a subsurface gold mine as revealed by analysis of genome fragments.</title>
        <authorList>
            <person name="Nunoura T."/>
            <person name="Hirayama H."/>
            <person name="Takami H."/>
            <person name="Oida H."/>
            <person name="Nishi S."/>
            <person name="Shimamura S."/>
            <person name="Suzuki Y."/>
            <person name="Inagaki F."/>
            <person name="Takai K."/>
            <person name="Nealson K.H."/>
            <person name="Horikoshi K."/>
        </authorList>
    </citation>
    <scope>NUCLEOTIDE SEQUENCE</scope>
</reference>
<evidence type="ECO:0000256" key="2">
    <source>
        <dbReference type="ARBA" id="ARBA00022723"/>
    </source>
</evidence>
<dbReference type="PANTHER" id="PTHR10359:SF19">
    <property type="entry name" value="DNA REPAIR GLYCOSYLASE MJ1434-RELATED"/>
    <property type="match status" value="1"/>
</dbReference>
<dbReference type="InterPro" id="IPR023170">
    <property type="entry name" value="HhH_base_excis_C"/>
</dbReference>
<keyword evidence="3" id="KW-0408">Iron</keyword>
<accession>H5SKE2</accession>
<dbReference type="GO" id="GO:0006284">
    <property type="term" value="P:base-excision repair"/>
    <property type="evidence" value="ECO:0007669"/>
    <property type="project" value="InterPro"/>
</dbReference>
<evidence type="ECO:0000256" key="1">
    <source>
        <dbReference type="ARBA" id="ARBA00022485"/>
    </source>
</evidence>
<dbReference type="GO" id="GO:0003824">
    <property type="term" value="F:catalytic activity"/>
    <property type="evidence" value="ECO:0007669"/>
    <property type="project" value="InterPro"/>
</dbReference>
<dbReference type="Gene3D" id="1.10.1670.10">
    <property type="entry name" value="Helix-hairpin-Helix base-excision DNA repair enzymes (C-terminal)"/>
    <property type="match status" value="1"/>
</dbReference>
<evidence type="ECO:0000256" key="4">
    <source>
        <dbReference type="ARBA" id="ARBA00023014"/>
    </source>
</evidence>
<keyword evidence="1" id="KW-0004">4Fe-4S</keyword>
<evidence type="ECO:0000313" key="7">
    <source>
        <dbReference type="EMBL" id="BAL56628.1"/>
    </source>
</evidence>
<evidence type="ECO:0000259" key="5">
    <source>
        <dbReference type="SMART" id="SM00478"/>
    </source>
</evidence>
<gene>
    <name evidence="6" type="ORF">HGMM_F02E06C11</name>
    <name evidence="7" type="ORF">HGMM_F41F10C06</name>
</gene>
<dbReference type="CDD" id="cd00056">
    <property type="entry name" value="ENDO3c"/>
    <property type="match status" value="1"/>
</dbReference>
<keyword evidence="4" id="KW-0411">Iron-sulfur</keyword>
<protein>
    <submittedName>
        <fullName evidence="7">DNA repair protein HhH-GPD</fullName>
    </submittedName>
</protein>
<dbReference type="EMBL" id="AP011636">
    <property type="protein sequence ID" value="BAL52647.1"/>
    <property type="molecule type" value="Genomic_DNA"/>
</dbReference>
<dbReference type="InterPro" id="IPR003265">
    <property type="entry name" value="HhH-GPD_domain"/>
</dbReference>
<dbReference type="GO" id="GO:0046872">
    <property type="term" value="F:metal ion binding"/>
    <property type="evidence" value="ECO:0007669"/>
    <property type="project" value="UniProtKB-KW"/>
</dbReference>
<organism evidence="7">
    <name type="scientific">uncultured Acetothermia bacterium</name>
    <dbReference type="NCBI Taxonomy" id="236499"/>
    <lineage>
        <taxon>Bacteria</taxon>
        <taxon>Candidatus Bipolaricaulota</taxon>
        <taxon>environmental samples</taxon>
    </lineage>
</organism>
<dbReference type="InterPro" id="IPR011257">
    <property type="entry name" value="DNA_glycosylase"/>
</dbReference>
<dbReference type="GO" id="GO:0051539">
    <property type="term" value="F:4 iron, 4 sulfur cluster binding"/>
    <property type="evidence" value="ECO:0007669"/>
    <property type="project" value="UniProtKB-KW"/>
</dbReference>
<dbReference type="SUPFAM" id="SSF48150">
    <property type="entry name" value="DNA-glycosylase"/>
    <property type="match status" value="1"/>
</dbReference>
<name>H5SKE2_9BACT</name>
<dbReference type="Gene3D" id="1.10.340.30">
    <property type="entry name" value="Hypothetical protein, domain 2"/>
    <property type="match status" value="1"/>
</dbReference>
<keyword evidence="2" id="KW-0479">Metal-binding</keyword>
<sequence>MEVIVGAILTQSTNWQNVERAIAHLKEHNALTPSKLHTLPKNQLAELIRPAGYFRQKAKKLKVFITHLYAHYDGDLPKMLAQPTHKLRAELLSLWGIGPETADSILLYAARKPVFVVDAYTRRICSRLGLTSEKISYEKLQELFMRKLPRSVKLFNEYHALLVRHGKEICRPKPRCAQCVLAEGCQFCRRSSSALGR</sequence>